<dbReference type="Proteomes" id="UP000005239">
    <property type="component" value="Unassembled WGS sequence"/>
</dbReference>
<dbReference type="OrthoDB" id="424302at2759"/>
<feature type="binding site" evidence="5">
    <location>
        <position position="184"/>
    </location>
    <ligand>
        <name>Zn(2+)</name>
        <dbReference type="ChEBI" id="CHEBI:29105"/>
    </ligand>
</feature>
<evidence type="ECO:0000256" key="3">
    <source>
        <dbReference type="ARBA" id="ARBA00022833"/>
    </source>
</evidence>
<dbReference type="GO" id="GO:0004407">
    <property type="term" value="F:histone deacetylase activity"/>
    <property type="evidence" value="ECO:0000318"/>
    <property type="project" value="GO_Central"/>
</dbReference>
<dbReference type="GO" id="GO:0070403">
    <property type="term" value="F:NAD+ binding"/>
    <property type="evidence" value="ECO:0007669"/>
    <property type="project" value="UniProtKB-UniRule"/>
</dbReference>
<dbReference type="NCBIfam" id="NF003738">
    <property type="entry name" value="PRK05333.1"/>
    <property type="match status" value="1"/>
</dbReference>
<evidence type="ECO:0000256" key="2">
    <source>
        <dbReference type="ARBA" id="ARBA00022723"/>
    </source>
</evidence>
<dbReference type="InterPro" id="IPR026591">
    <property type="entry name" value="Sirtuin_cat_small_dom_sf"/>
</dbReference>
<dbReference type="Gene3D" id="3.40.50.1220">
    <property type="entry name" value="TPP-binding domain"/>
    <property type="match status" value="1"/>
</dbReference>
<evidence type="ECO:0000259" key="6">
    <source>
        <dbReference type="PROSITE" id="PS50305"/>
    </source>
</evidence>
<dbReference type="InterPro" id="IPR029035">
    <property type="entry name" value="DHS-like_NAD/FAD-binding_dom"/>
</dbReference>
<dbReference type="GO" id="GO:0008270">
    <property type="term" value="F:zinc ion binding"/>
    <property type="evidence" value="ECO:0007669"/>
    <property type="project" value="UniProtKB-UniRule"/>
</dbReference>
<evidence type="ECO:0000313" key="8">
    <source>
        <dbReference type="Proteomes" id="UP000005239"/>
    </source>
</evidence>
<sequence>PIPHFLRIPPIPAVVSSLNHESVPSPLTSLLDFRRPEGQMASTASRFVPSFTRPAEKVIRQFIRELGSVDRLFVMTGAGISTESGIPDYRSAGVGQYARTNHRPVTHQEFMGSQHTRQRFWARNFLAWPRFRDAQPNETHRTIAKWERSDRFHWLVTQNVDGLHTKAGSNRLTELHGCGHRVKCMECDYTMSREDLQSLLSSLNPLWTSMESPGELNPDGDVTIEEGAEKTFKLADCPSCDGVLKTDVVFFGDNVPRSDVDLCYEKASVEESDGVLVLGSSLSVMSGYRFVHHASLRNLPIFIVNIGPTRADHLATHRIHCIASMIVPRI</sequence>
<organism evidence="7 8">
    <name type="scientific">Pristionchus pacificus</name>
    <name type="common">Parasitic nematode worm</name>
    <dbReference type="NCBI Taxonomy" id="54126"/>
    <lineage>
        <taxon>Eukaryota</taxon>
        <taxon>Metazoa</taxon>
        <taxon>Ecdysozoa</taxon>
        <taxon>Nematoda</taxon>
        <taxon>Chromadorea</taxon>
        <taxon>Rhabditida</taxon>
        <taxon>Rhabditina</taxon>
        <taxon>Diplogasteromorpha</taxon>
        <taxon>Diplogasteroidea</taxon>
        <taxon>Neodiplogasteridae</taxon>
        <taxon>Pristionchus</taxon>
    </lineage>
</organism>
<dbReference type="PANTHER" id="PTHR11085:SF10">
    <property type="entry name" value="NAD-DEPENDENT PROTEIN DEACYLASE SIRTUIN-5, MITOCHONDRIAL-RELATED"/>
    <property type="match status" value="1"/>
</dbReference>
<proteinExistence type="inferred from homology"/>
<dbReference type="Pfam" id="PF02146">
    <property type="entry name" value="SIR2"/>
    <property type="match status" value="1"/>
</dbReference>
<comment type="subcellular location">
    <subcellularLocation>
        <location evidence="5">Mitochondrion matrix</location>
    </subcellularLocation>
</comment>
<dbReference type="GO" id="GO:0034979">
    <property type="term" value="F:NAD-dependent protein lysine deacetylase activity"/>
    <property type="evidence" value="ECO:0007669"/>
    <property type="project" value="UniProtKB-UniRule"/>
</dbReference>
<evidence type="ECO:0000256" key="4">
    <source>
        <dbReference type="ARBA" id="ARBA00023027"/>
    </source>
</evidence>
<accession>A0A8R1YFV6</accession>
<dbReference type="EnsemblMetazoa" id="PPA17520.1">
    <property type="protein sequence ID" value="PPA17520.1"/>
    <property type="gene ID" value="WBGene00107074"/>
</dbReference>
<keyword evidence="1 5" id="KW-0808">Transferase</keyword>
<dbReference type="Gene3D" id="3.30.1600.10">
    <property type="entry name" value="SIR2/SIRT2 'Small Domain"/>
    <property type="match status" value="1"/>
</dbReference>
<dbReference type="GO" id="GO:0005759">
    <property type="term" value="C:mitochondrial matrix"/>
    <property type="evidence" value="ECO:0000318"/>
    <property type="project" value="GO_Central"/>
</dbReference>
<reference evidence="8" key="1">
    <citation type="journal article" date="2008" name="Nat. Genet.">
        <title>The Pristionchus pacificus genome provides a unique perspective on nematode lifestyle and parasitism.</title>
        <authorList>
            <person name="Dieterich C."/>
            <person name="Clifton S.W."/>
            <person name="Schuster L.N."/>
            <person name="Chinwalla A."/>
            <person name="Delehaunty K."/>
            <person name="Dinkelacker I."/>
            <person name="Fulton L."/>
            <person name="Fulton R."/>
            <person name="Godfrey J."/>
            <person name="Minx P."/>
            <person name="Mitreva M."/>
            <person name="Roeseler W."/>
            <person name="Tian H."/>
            <person name="Witte H."/>
            <person name="Yang S.P."/>
            <person name="Wilson R.K."/>
            <person name="Sommer R.J."/>
        </authorList>
    </citation>
    <scope>NUCLEOTIDE SEQUENCE [LARGE SCALE GENOMIC DNA]</scope>
    <source>
        <strain evidence="8">PS312</strain>
    </source>
</reference>
<comment type="cofactor">
    <cofactor evidence="5">
        <name>Zn(2+)</name>
        <dbReference type="ChEBI" id="CHEBI:29105"/>
    </cofactor>
    <text evidence="5">Binds 1 zinc ion per subunit.</text>
</comment>
<dbReference type="InterPro" id="IPR026587">
    <property type="entry name" value="Sirtuin_class_II"/>
</dbReference>
<feature type="binding site" evidence="5">
    <location>
        <begin position="158"/>
        <end position="161"/>
    </location>
    <ligand>
        <name>NAD(+)</name>
        <dbReference type="ChEBI" id="CHEBI:57540"/>
    </ligand>
</feature>
<keyword evidence="3 5" id="KW-0862">Zinc</keyword>
<keyword evidence="4 5" id="KW-0520">NAD</keyword>
<dbReference type="HAMAP" id="MF_01967">
    <property type="entry name" value="Sirtuin_ClassII"/>
    <property type="match status" value="1"/>
</dbReference>
<accession>A0A2A6B4F6</accession>
<comment type="function">
    <text evidence="5">NAD-dependent protein deacylase. Catalyzes the NAD-dependent hydrolysis of acyl groups from lysine residues.</text>
</comment>
<name>A0A2A6B4F6_PRIPA</name>
<dbReference type="CDD" id="cd01409">
    <property type="entry name" value="SIRT4"/>
    <property type="match status" value="1"/>
</dbReference>
<feature type="binding site" evidence="5">
    <location>
        <position position="237"/>
    </location>
    <ligand>
        <name>Zn(2+)</name>
        <dbReference type="ChEBI" id="CHEBI:29105"/>
    </ligand>
</feature>
<keyword evidence="8" id="KW-1185">Reference proteome</keyword>
<evidence type="ECO:0000313" key="7">
    <source>
        <dbReference type="EnsemblMetazoa" id="PPA17520.1"/>
    </source>
</evidence>
<protein>
    <recommendedName>
        <fullName evidence="5">NAD-dependent protein deacylase</fullName>
        <ecNumber evidence="5">2.3.1.-</ecNumber>
    </recommendedName>
    <alternativeName>
        <fullName evidence="5">Regulatory protein SIR2 homolog</fullName>
    </alternativeName>
</protein>
<dbReference type="InterPro" id="IPR026590">
    <property type="entry name" value="Ssirtuin_cat_dom"/>
</dbReference>
<feature type="active site" description="Proton acceptor" evidence="5">
    <location>
        <position position="176"/>
    </location>
</feature>
<gene>
    <name evidence="7" type="primary">WBGene00107074</name>
</gene>
<dbReference type="InterPro" id="IPR050134">
    <property type="entry name" value="NAD-dep_sirtuin_deacylases"/>
</dbReference>
<comment type="similarity">
    <text evidence="5">Belongs to the sirtuin family. Class II subfamily.</text>
</comment>
<feature type="binding site" evidence="5">
    <location>
        <position position="187"/>
    </location>
    <ligand>
        <name>Zn(2+)</name>
        <dbReference type="ChEBI" id="CHEBI:29105"/>
    </ligand>
</feature>
<keyword evidence="5" id="KW-0496">Mitochondrion</keyword>
<feature type="binding site" evidence="5">
    <location>
        <begin position="305"/>
        <end position="307"/>
    </location>
    <ligand>
        <name>NAD(+)</name>
        <dbReference type="ChEBI" id="CHEBI:57540"/>
    </ligand>
</feature>
<feature type="domain" description="Deacetylase sirtuin-type" evidence="6">
    <location>
        <begin position="52"/>
        <end position="330"/>
    </location>
</feature>
<feature type="binding site" evidence="5">
    <location>
        <begin position="77"/>
        <end position="97"/>
    </location>
    <ligand>
        <name>NAD(+)</name>
        <dbReference type="ChEBI" id="CHEBI:57540"/>
    </ligand>
</feature>
<feature type="binding site" evidence="5">
    <location>
        <begin position="279"/>
        <end position="281"/>
    </location>
    <ligand>
        <name>NAD(+)</name>
        <dbReference type="ChEBI" id="CHEBI:57540"/>
    </ligand>
</feature>
<dbReference type="PROSITE" id="PS50305">
    <property type="entry name" value="SIRTUIN"/>
    <property type="match status" value="1"/>
</dbReference>
<feature type="binding site" evidence="5">
    <location>
        <position position="323"/>
    </location>
    <ligand>
        <name>NAD(+)</name>
        <dbReference type="ChEBI" id="CHEBI:57540"/>
    </ligand>
</feature>
<evidence type="ECO:0000256" key="1">
    <source>
        <dbReference type="ARBA" id="ARBA00022679"/>
    </source>
</evidence>
<dbReference type="InterPro" id="IPR003000">
    <property type="entry name" value="Sirtuin"/>
</dbReference>
<dbReference type="AlphaFoldDB" id="A0A2A6B4F6"/>
<reference evidence="7" key="2">
    <citation type="submission" date="2022-06" db="UniProtKB">
        <authorList>
            <consortium name="EnsemblMetazoa"/>
        </authorList>
    </citation>
    <scope>IDENTIFICATION</scope>
    <source>
        <strain evidence="7">PS312</strain>
    </source>
</reference>
<dbReference type="SUPFAM" id="SSF52467">
    <property type="entry name" value="DHS-like NAD/FAD-binding domain"/>
    <property type="match status" value="1"/>
</dbReference>
<feature type="binding site" evidence="5">
    <location>
        <position position="240"/>
    </location>
    <ligand>
        <name>Zn(2+)</name>
        <dbReference type="ChEBI" id="CHEBI:29105"/>
    </ligand>
</feature>
<comment type="catalytic activity">
    <reaction evidence="5">
        <text>N(6)-acetyl-L-lysyl-[protein] + NAD(+) + H2O = 2''-O-acetyl-ADP-D-ribose + nicotinamide + L-lysyl-[protein]</text>
        <dbReference type="Rhea" id="RHEA:43636"/>
        <dbReference type="Rhea" id="RHEA-COMP:9752"/>
        <dbReference type="Rhea" id="RHEA-COMP:10731"/>
        <dbReference type="ChEBI" id="CHEBI:15377"/>
        <dbReference type="ChEBI" id="CHEBI:17154"/>
        <dbReference type="ChEBI" id="CHEBI:29969"/>
        <dbReference type="ChEBI" id="CHEBI:57540"/>
        <dbReference type="ChEBI" id="CHEBI:61930"/>
        <dbReference type="ChEBI" id="CHEBI:83767"/>
        <dbReference type="EC" id="2.3.1.286"/>
    </reaction>
</comment>
<keyword evidence="2 5" id="KW-0479">Metal-binding</keyword>
<dbReference type="GO" id="GO:0003950">
    <property type="term" value="F:NAD+ poly-ADP-ribosyltransferase activity"/>
    <property type="evidence" value="ECO:0000318"/>
    <property type="project" value="GO_Central"/>
</dbReference>
<dbReference type="EC" id="2.3.1.-" evidence="5"/>
<evidence type="ECO:0000256" key="5">
    <source>
        <dbReference type="HAMAP-Rule" id="MF_03161"/>
    </source>
</evidence>
<dbReference type="PANTHER" id="PTHR11085">
    <property type="entry name" value="NAD-DEPENDENT PROTEIN DEACYLASE SIRTUIN-5, MITOCHONDRIAL-RELATED"/>
    <property type="match status" value="1"/>
</dbReference>